<dbReference type="NCBIfam" id="NF004123">
    <property type="entry name" value="PRK05610.1"/>
    <property type="match status" value="1"/>
</dbReference>
<reference evidence="8" key="1">
    <citation type="submission" date="2017-09" db="EMBL/GenBank/DDBJ databases">
        <title>Depth-based differentiation of microbial function through sediment-hosted aquifers and enrichment of novel symbionts in the deep terrestrial subsurface.</title>
        <authorList>
            <person name="Probst A.J."/>
            <person name="Ladd B."/>
            <person name="Jarett J.K."/>
            <person name="Geller-Mcgrath D.E."/>
            <person name="Sieber C.M.K."/>
            <person name="Emerson J.B."/>
            <person name="Anantharaman K."/>
            <person name="Thomas B.C."/>
            <person name="Malmstrom R."/>
            <person name="Stieglmeier M."/>
            <person name="Klingl A."/>
            <person name="Woyke T."/>
            <person name="Ryan C.M."/>
            <person name="Banfield J.F."/>
        </authorList>
    </citation>
    <scope>NUCLEOTIDE SEQUENCE [LARGE SCALE GENOMIC DNA]</scope>
</reference>
<dbReference type="Pfam" id="PF00366">
    <property type="entry name" value="Ribosomal_S17"/>
    <property type="match status" value="1"/>
</dbReference>
<comment type="subunit">
    <text evidence="6">Part of the 30S ribosomal subunit.</text>
</comment>
<dbReference type="InterPro" id="IPR012340">
    <property type="entry name" value="NA-bd_OB-fold"/>
</dbReference>
<dbReference type="PANTHER" id="PTHR10744">
    <property type="entry name" value="40S RIBOSOMAL PROTEIN S11 FAMILY MEMBER"/>
    <property type="match status" value="1"/>
</dbReference>
<keyword evidence="5 6" id="KW-0687">Ribonucleoprotein</keyword>
<dbReference type="EMBL" id="PFSK01000014">
    <property type="protein sequence ID" value="PJC22994.1"/>
    <property type="molecule type" value="Genomic_DNA"/>
</dbReference>
<dbReference type="GO" id="GO:0022627">
    <property type="term" value="C:cytosolic small ribosomal subunit"/>
    <property type="evidence" value="ECO:0007669"/>
    <property type="project" value="UniProtKB-UniRule"/>
</dbReference>
<name>A0A2M8EJT6_UNCKA</name>
<protein>
    <recommendedName>
        <fullName evidence="6">Small ribosomal subunit protein uS17</fullName>
    </recommendedName>
</protein>
<dbReference type="InterPro" id="IPR000266">
    <property type="entry name" value="Ribosomal_uS17"/>
</dbReference>
<keyword evidence="2 6" id="KW-0699">rRNA-binding</keyword>
<evidence type="ECO:0000256" key="1">
    <source>
        <dbReference type="ARBA" id="ARBA00010254"/>
    </source>
</evidence>
<dbReference type="Gene3D" id="2.40.50.140">
    <property type="entry name" value="Nucleic acid-binding proteins"/>
    <property type="match status" value="1"/>
</dbReference>
<comment type="function">
    <text evidence="6">One of the primary rRNA binding proteins, it binds specifically to the 5'-end of 16S ribosomal RNA.</text>
</comment>
<evidence type="ECO:0000256" key="4">
    <source>
        <dbReference type="ARBA" id="ARBA00022980"/>
    </source>
</evidence>
<evidence type="ECO:0000256" key="3">
    <source>
        <dbReference type="ARBA" id="ARBA00022884"/>
    </source>
</evidence>
<accession>A0A2M8EJT6</accession>
<gene>
    <name evidence="6" type="primary">rpsQ</name>
    <name evidence="7" type="ORF">CO059_01265</name>
</gene>
<dbReference type="HAMAP" id="MF_01345_B">
    <property type="entry name" value="Ribosomal_uS17_B"/>
    <property type="match status" value="1"/>
</dbReference>
<comment type="caution">
    <text evidence="7">The sequence shown here is derived from an EMBL/GenBank/DDBJ whole genome shotgun (WGS) entry which is preliminary data.</text>
</comment>
<evidence type="ECO:0000256" key="5">
    <source>
        <dbReference type="ARBA" id="ARBA00023274"/>
    </source>
</evidence>
<sequence>MPKRRLKGKVVSDKMEKTVVVVVERVFSHPVYKKRIRVTKRFKAHDEGGAKVGDEVVIEEARPFSKQKRWKVIEVGGRKVAEKSKEGVAKRAKVRKRGEK</sequence>
<organism evidence="7 8">
    <name type="scientific">candidate division WWE3 bacterium CG_4_9_14_0_2_um_filter_48_10</name>
    <dbReference type="NCBI Taxonomy" id="1975078"/>
    <lineage>
        <taxon>Bacteria</taxon>
        <taxon>Katanobacteria</taxon>
    </lineage>
</organism>
<dbReference type="Proteomes" id="UP000228781">
    <property type="component" value="Unassembled WGS sequence"/>
</dbReference>
<dbReference type="GO" id="GO:0019843">
    <property type="term" value="F:rRNA binding"/>
    <property type="evidence" value="ECO:0007669"/>
    <property type="project" value="UniProtKB-UniRule"/>
</dbReference>
<dbReference type="InterPro" id="IPR019984">
    <property type="entry name" value="Ribosomal_uS17_bact/chlr"/>
</dbReference>
<dbReference type="NCBIfam" id="TIGR03635">
    <property type="entry name" value="uS17_bact"/>
    <property type="match status" value="1"/>
</dbReference>
<proteinExistence type="inferred from homology"/>
<dbReference type="AlphaFoldDB" id="A0A2M8EJT6"/>
<evidence type="ECO:0000256" key="2">
    <source>
        <dbReference type="ARBA" id="ARBA00022730"/>
    </source>
</evidence>
<dbReference type="PRINTS" id="PR00973">
    <property type="entry name" value="RIBOSOMALS17"/>
</dbReference>
<evidence type="ECO:0000313" key="7">
    <source>
        <dbReference type="EMBL" id="PJC22994.1"/>
    </source>
</evidence>
<dbReference type="PANTHER" id="PTHR10744:SF1">
    <property type="entry name" value="SMALL RIBOSOMAL SUBUNIT PROTEIN US17M"/>
    <property type="match status" value="1"/>
</dbReference>
<dbReference type="CDD" id="cd00364">
    <property type="entry name" value="Ribosomal_uS17"/>
    <property type="match status" value="1"/>
</dbReference>
<keyword evidence="4 6" id="KW-0689">Ribosomal protein</keyword>
<evidence type="ECO:0000256" key="6">
    <source>
        <dbReference type="HAMAP-Rule" id="MF_01345"/>
    </source>
</evidence>
<keyword evidence="3 6" id="KW-0694">RNA-binding</keyword>
<comment type="similarity">
    <text evidence="1 6">Belongs to the universal ribosomal protein uS17 family.</text>
</comment>
<dbReference type="SUPFAM" id="SSF50249">
    <property type="entry name" value="Nucleic acid-binding proteins"/>
    <property type="match status" value="1"/>
</dbReference>
<dbReference type="GO" id="GO:0006412">
    <property type="term" value="P:translation"/>
    <property type="evidence" value="ECO:0007669"/>
    <property type="project" value="UniProtKB-UniRule"/>
</dbReference>
<dbReference type="GO" id="GO:0003735">
    <property type="term" value="F:structural constituent of ribosome"/>
    <property type="evidence" value="ECO:0007669"/>
    <property type="project" value="UniProtKB-UniRule"/>
</dbReference>
<evidence type="ECO:0000313" key="8">
    <source>
        <dbReference type="Proteomes" id="UP000228781"/>
    </source>
</evidence>